<reference evidence="9 10" key="1">
    <citation type="submission" date="2017-02" db="EMBL/GenBank/DDBJ databases">
        <title>Complete genome sequences of Mycobacterium kansasii strains isolated from rhesus macaques.</title>
        <authorList>
            <person name="Panda A."/>
            <person name="Nagaraj S."/>
            <person name="Zhao X."/>
            <person name="Tettelin H."/>
            <person name="Detolla L.J."/>
        </authorList>
    </citation>
    <scope>NUCLEOTIDE SEQUENCE [LARGE SCALE GENOMIC DNA]</scope>
    <source>
        <strain evidence="9 10">11-3813</strain>
    </source>
</reference>
<dbReference type="Pfam" id="PF03466">
    <property type="entry name" value="LysR_substrate"/>
    <property type="match status" value="1"/>
</dbReference>
<dbReference type="InterPro" id="IPR005119">
    <property type="entry name" value="LysR_subst-bd"/>
</dbReference>
<evidence type="ECO:0000313" key="9">
    <source>
        <dbReference type="EMBL" id="OOK73806.1"/>
    </source>
</evidence>
<evidence type="ECO:0000256" key="2">
    <source>
        <dbReference type="ARBA" id="ARBA00023015"/>
    </source>
</evidence>
<dbReference type="Gene3D" id="3.40.190.10">
    <property type="entry name" value="Periplasmic binding protein-like II"/>
    <property type="match status" value="2"/>
</dbReference>
<dbReference type="CDD" id="cd08411">
    <property type="entry name" value="PBP2_OxyR"/>
    <property type="match status" value="1"/>
</dbReference>
<dbReference type="SUPFAM" id="SSF53850">
    <property type="entry name" value="Periplasmic binding protein-like II"/>
    <property type="match status" value="1"/>
</dbReference>
<dbReference type="GO" id="GO:0003700">
    <property type="term" value="F:DNA-binding transcription factor activity"/>
    <property type="evidence" value="ECO:0007669"/>
    <property type="project" value="InterPro"/>
</dbReference>
<evidence type="ECO:0000256" key="7">
    <source>
        <dbReference type="ARBA" id="ARBA00056658"/>
    </source>
</evidence>
<organism evidence="9 10">
    <name type="scientific">Mycobacterium kansasii</name>
    <dbReference type="NCBI Taxonomy" id="1768"/>
    <lineage>
        <taxon>Bacteria</taxon>
        <taxon>Bacillati</taxon>
        <taxon>Actinomycetota</taxon>
        <taxon>Actinomycetes</taxon>
        <taxon>Mycobacteriales</taxon>
        <taxon>Mycobacteriaceae</taxon>
        <taxon>Mycobacterium</taxon>
    </lineage>
</organism>
<evidence type="ECO:0000313" key="10">
    <source>
        <dbReference type="Proteomes" id="UP000189229"/>
    </source>
</evidence>
<evidence type="ECO:0000256" key="5">
    <source>
        <dbReference type="ARBA" id="ARBA00023163"/>
    </source>
</evidence>
<dbReference type="AlphaFoldDB" id="A0A1V3X4N7"/>
<name>A0A1V3X4N7_MYCKA</name>
<keyword evidence="5" id="KW-0804">Transcription</keyword>
<evidence type="ECO:0000256" key="1">
    <source>
        <dbReference type="ARBA" id="ARBA00009437"/>
    </source>
</evidence>
<dbReference type="GO" id="GO:0032993">
    <property type="term" value="C:protein-DNA complex"/>
    <property type="evidence" value="ECO:0007669"/>
    <property type="project" value="TreeGrafter"/>
</dbReference>
<evidence type="ECO:0000256" key="6">
    <source>
        <dbReference type="ARBA" id="ARBA00040885"/>
    </source>
</evidence>
<keyword evidence="3" id="KW-0238">DNA-binding</keyword>
<feature type="domain" description="HTH lysR-type" evidence="8">
    <location>
        <begin position="8"/>
        <end position="65"/>
    </location>
</feature>
<gene>
    <name evidence="9" type="ORF">BZL30_4907</name>
</gene>
<dbReference type="PRINTS" id="PR00039">
    <property type="entry name" value="HTHLYSR"/>
</dbReference>
<dbReference type="SUPFAM" id="SSF46785">
    <property type="entry name" value="Winged helix' DNA-binding domain"/>
    <property type="match status" value="1"/>
</dbReference>
<dbReference type="Proteomes" id="UP000189229">
    <property type="component" value="Unassembled WGS sequence"/>
</dbReference>
<evidence type="ECO:0000256" key="4">
    <source>
        <dbReference type="ARBA" id="ARBA00023159"/>
    </source>
</evidence>
<dbReference type="PANTHER" id="PTHR30346">
    <property type="entry name" value="TRANSCRIPTIONAL DUAL REGULATOR HCAR-RELATED"/>
    <property type="match status" value="1"/>
</dbReference>
<dbReference type="Gene3D" id="1.10.10.10">
    <property type="entry name" value="Winged helix-like DNA-binding domain superfamily/Winged helix DNA-binding domain"/>
    <property type="match status" value="1"/>
</dbReference>
<dbReference type="Pfam" id="PF00126">
    <property type="entry name" value="HTH_1"/>
    <property type="match status" value="1"/>
</dbReference>
<dbReference type="EMBL" id="MVBM01000004">
    <property type="protein sequence ID" value="OOK73806.1"/>
    <property type="molecule type" value="Genomic_DNA"/>
</dbReference>
<accession>A0A1V3X4N7</accession>
<comment type="similarity">
    <text evidence="1">Belongs to the LysR transcriptional regulatory family.</text>
</comment>
<dbReference type="InterPro" id="IPR036390">
    <property type="entry name" value="WH_DNA-bd_sf"/>
</dbReference>
<dbReference type="GO" id="GO:0003677">
    <property type="term" value="F:DNA binding"/>
    <property type="evidence" value="ECO:0007669"/>
    <property type="project" value="UniProtKB-KW"/>
</dbReference>
<protein>
    <recommendedName>
        <fullName evidence="6">Probable hydrogen peroxide-inducible genes activator</fullName>
    </recommendedName>
</protein>
<dbReference type="PROSITE" id="PS50931">
    <property type="entry name" value="HTH_LYSR"/>
    <property type="match status" value="1"/>
</dbReference>
<comment type="function">
    <text evidence="7">Required for the induction the katG gene for catalase. Involved in the response to hydrogen peroxide.</text>
</comment>
<dbReference type="InterPro" id="IPR036388">
    <property type="entry name" value="WH-like_DNA-bd_sf"/>
</dbReference>
<comment type="caution">
    <text evidence="9">The sequence shown here is derived from an EMBL/GenBank/DDBJ whole genome shotgun (WGS) entry which is preliminary data.</text>
</comment>
<evidence type="ECO:0000256" key="3">
    <source>
        <dbReference type="ARBA" id="ARBA00023125"/>
    </source>
</evidence>
<keyword evidence="2" id="KW-0805">Transcription regulation</keyword>
<proteinExistence type="inferred from homology"/>
<dbReference type="FunFam" id="1.10.10.10:FF:000001">
    <property type="entry name" value="LysR family transcriptional regulator"/>
    <property type="match status" value="1"/>
</dbReference>
<evidence type="ECO:0000259" key="8">
    <source>
        <dbReference type="PROSITE" id="PS50931"/>
    </source>
</evidence>
<sequence length="275" mass="28212">MADKSYQPTLAGLRAFVAVANKQHFSSAATTLGVSQSTLSQALAALETGLGAHLVERSTRRVLLTAEGMQLLPLAQAVVQAAEAFSIAAGGVSDPLHGSIRLGLIPTVAPYVLPTVLAGLTHRLPTLTAHVVEDQTQRLLAGLRDGALDAAMVALPADSAGVTEIPIYEEDFVLALPPGHPLAGKRRVPAAALAQLPLLLLDEGHCLRDQALDVCHKAGVRVELADTRAASLATAIQCVAGGLGVTLIPQSAVAVEAARSRAGLAHFGAPARAEG</sequence>
<dbReference type="InterPro" id="IPR000847">
    <property type="entry name" value="LysR_HTH_N"/>
</dbReference>
<keyword evidence="4" id="KW-0010">Activator</keyword>
<dbReference type="PANTHER" id="PTHR30346:SF26">
    <property type="entry name" value="HYDROGEN PEROXIDE-INDUCIBLE GENES ACTIVATOR"/>
    <property type="match status" value="1"/>
</dbReference>